<organism evidence="1 2">
    <name type="scientific">Peronospora destructor</name>
    <dbReference type="NCBI Taxonomy" id="86335"/>
    <lineage>
        <taxon>Eukaryota</taxon>
        <taxon>Sar</taxon>
        <taxon>Stramenopiles</taxon>
        <taxon>Oomycota</taxon>
        <taxon>Peronosporomycetes</taxon>
        <taxon>Peronosporales</taxon>
        <taxon>Peronosporaceae</taxon>
        <taxon>Peronospora</taxon>
    </lineage>
</organism>
<dbReference type="PANTHER" id="PTHR13510:SF44">
    <property type="entry name" value="RABENOSYN-5"/>
    <property type="match status" value="1"/>
</dbReference>
<dbReference type="InterPro" id="IPR013083">
    <property type="entry name" value="Znf_RING/FYVE/PHD"/>
</dbReference>
<proteinExistence type="predicted"/>
<dbReference type="Gene3D" id="3.30.40.10">
    <property type="entry name" value="Zinc/RING finger domain, C3HC4 (zinc finger)"/>
    <property type="match status" value="1"/>
</dbReference>
<sequence>MDSAVCVTEKSTTAWTMAAYTPEITRSMSSAAVTGSSSIASVVVVGHIDGSLSDVMYGLVATDTAELQLRLRYMVDPEVLSTAMVSCIQLPSAAEPFRFMGVQWVVRGEASRTNSSSRRLRDFVLLVASGVVRHKVPGWQEAQEIGYHLCQSVEMPECENHGHVRGWLSTCSLFTLADESSPQIDVFSRGYADFKGKMQDYQAATMMNSLMLAGITEAALCGQSKKLSWLLSVKGAAAEFRKMQPEAKSASKCCGICERKFGVLHSVASCVFCQLKICSRCRVRRDLSFVKRQDVVLSNIQSKSWNEDQATRQKAMPKIPAEDHFCTLSRGRSIVTSGEETCFWTADTNTVNVRGRVSTSTLHEPHHDIMDVKGILNRLDSGEASCLESTVNLDCSLTSTLSSPRDRDSSQEESSSEVVRCMYQSQQQHLPISYTVECPKIICTRSNEVSASAGRYQADLMRRMQELQKSAESVYQFTSKLSANTSYRHEQLMALTSQTSILELD</sequence>
<reference evidence="1" key="1">
    <citation type="submission" date="2022-12" db="EMBL/GenBank/DDBJ databases">
        <authorList>
            <person name="Webb A."/>
        </authorList>
    </citation>
    <scope>NUCLEOTIDE SEQUENCE</scope>
    <source>
        <strain evidence="1">Pd1</strain>
    </source>
</reference>
<gene>
    <name evidence="1" type="ORF">PDE001_LOCUS9588</name>
</gene>
<dbReference type="Proteomes" id="UP001162029">
    <property type="component" value="Unassembled WGS sequence"/>
</dbReference>
<evidence type="ECO:0008006" key="3">
    <source>
        <dbReference type="Google" id="ProtNLM"/>
    </source>
</evidence>
<dbReference type="SUPFAM" id="SSF57903">
    <property type="entry name" value="FYVE/PHD zinc finger"/>
    <property type="match status" value="1"/>
</dbReference>
<dbReference type="PANTHER" id="PTHR13510">
    <property type="entry name" value="FYVE-FINGER-CONTAINING RAB5 EFFECTOR PROTEIN RABENOSYN-5-RELATED"/>
    <property type="match status" value="1"/>
</dbReference>
<keyword evidence="2" id="KW-1185">Reference proteome</keyword>
<dbReference type="InterPro" id="IPR011011">
    <property type="entry name" value="Znf_FYVE_PHD"/>
</dbReference>
<evidence type="ECO:0000313" key="2">
    <source>
        <dbReference type="Proteomes" id="UP001162029"/>
    </source>
</evidence>
<accession>A0AAV0V5E7</accession>
<protein>
    <recommendedName>
        <fullName evidence="3">FYVE-type domain-containing protein</fullName>
    </recommendedName>
</protein>
<comment type="caution">
    <text evidence="1">The sequence shown here is derived from an EMBL/GenBank/DDBJ whole genome shotgun (WGS) entry which is preliminary data.</text>
</comment>
<evidence type="ECO:0000313" key="1">
    <source>
        <dbReference type="EMBL" id="CAI5744440.1"/>
    </source>
</evidence>
<name>A0AAV0V5E7_9STRA</name>
<dbReference type="AlphaFoldDB" id="A0AAV0V5E7"/>
<dbReference type="InterPro" id="IPR052727">
    <property type="entry name" value="Rab4/Rab5_effector"/>
</dbReference>
<dbReference type="EMBL" id="CANTFM010002103">
    <property type="protein sequence ID" value="CAI5744440.1"/>
    <property type="molecule type" value="Genomic_DNA"/>
</dbReference>